<dbReference type="Proteomes" id="UP000834611">
    <property type="component" value="Unassembled WGS sequence"/>
</dbReference>
<comment type="caution">
    <text evidence="2">The sequence shown here is derived from an EMBL/GenBank/DDBJ whole genome shotgun (WGS) entry which is preliminary data.</text>
</comment>
<dbReference type="EMBL" id="CAHPSF010000004">
    <property type="protein sequence ID" value="CAB5690764.1"/>
    <property type="molecule type" value="Genomic_DNA"/>
</dbReference>
<protein>
    <submittedName>
        <fullName evidence="2">Toxin B</fullName>
    </submittedName>
</protein>
<dbReference type="Pfam" id="PF12920">
    <property type="entry name" value="TcdA_TcdB_pore"/>
    <property type="match status" value="1"/>
</dbReference>
<dbReference type="Pfam" id="PF17914">
    <property type="entry name" value="HopA1"/>
    <property type="match status" value="1"/>
</dbReference>
<proteinExistence type="predicted"/>
<feature type="domain" description="TcdA/TcdB toxin pore forming" evidence="1">
    <location>
        <begin position="635"/>
        <end position="1298"/>
    </location>
</feature>
<dbReference type="InterPro" id="IPR024769">
    <property type="entry name" value="TcdA/TcdB_pore_forming"/>
</dbReference>
<evidence type="ECO:0000313" key="3">
    <source>
        <dbReference type="Proteomes" id="UP000834611"/>
    </source>
</evidence>
<sequence>MSGDSYSSLLNHAIYVMDKINLDKNIMMLVEAIKYEYRHEGKWSPDLLKKHDKLKKEIERKSYFLYNNDVPIGIEKLSNQEELEFIGYIRDLSTGNHDVDIRVQGKEDIELSNLVDSDLLSSQALRILPKNLKKRMKLRSSINARLTINIHKKYINRLAKSLVKLFHEPSPQCIEQAKIMGPRKFGIQTDQAVIYLSESGLEHAKEITQRLNTLIPSDAFIEHTPVGMQKMDTGISYSETPKGQSTSHGQARSQVIADAITEALLTDRPVKQILPKVLKKVGYDTNNPSLVAQVQRDGHLKNSLFDCMMLKKHRISQDIQRFVTDPLLFPCMYVIDKFNNDILSVKAEIFNFENEFTAIECGVLAQYITSRENSGFIYDVLDFTYKFNSIFRDSGYIEKRLAPQDFYLYLMDDNSGGRCYSLVRAMAVALALEGSEGANKLLNKMFLAGASPTEPNSTLLQAALKELHVNIEAAHASTIIGQFELNEIKEILINAEQGNIYALNSTTHSMLLGKVKSGNEINYYFYDPNFGIYAFNDSGKLFSTLNKFLFKNKMAEQYAVLNSSFELVSINTEKMSEVQIGSGLTVSDLVYSDNLMESISLHKKMESILEHQSLIAKDKKIQTSLIILESEKWGERLEYSINEVCKSHQLDEKWLPVFENVENLEDGRYRIQFIHQGIEEKIYWAETKDTTFIEFKEYFHKQMAMLKSHYSFSDGELQCERDIEGTEHVDGLNIAMGIQAIIQWSENRNRQSVVSSRPTSNLATALRIHSYISYSMIAHGAINDAVKTGKIAYSLWCEGNGVAKSVMNRFSSSLVRTANEGLGVIFQGAMVGFDIYELANAQNETQRAVFGTQLAFDSSSLGLGIVSTGASLLGAETVAGVVGPLAVPLMGIGIGITELVNINERHAQKAVAVGEEFAIYQRDYQNAAISYDAKKGFLIPTPNIVIEKLDFKNGYFDLGSQYIYRGVKKKWYIEHCWLNDFQSGPSAEIDKSHAINIREAVGVTEPRVNFNGSQTGVVILPVVPKSFIRYRYSSLFGGTSRGDNGFSILRGMEERYQFYFDFFYCGLEYVITTLEHEYENTTIHVNLDSQNRQLAVPKMPIPWQGHITHTVTGNGGEYQITVNYGASLTLIEGAMYGKQSSWIIDTSLIESDGKEHVIQIMDDHIKISGITIHVDTSVADNSILLVNAQHEVCEIDFTNKTAKIINVDGSQWVNKSQTIKQHLHDLSIKNKLNGQYVAIDNYQYNGLNVGRAFYDVQYDRVIFTHSKNKENHSAQLIKINRDTAYFYSSVESVIWQADINTGSLLTQLKANMVLGLDAKIIKVTLVDDQLYITLTERSTGSTVENTYRLIQNDKLELVSVVNNRLLLDNLHDTQTLLSFEQRKQFSSHDYLACRDMSPEYQKTITIKPSIANTVMISGTDENGFWHHYWLLNESGTLVRANSERKNVNEQLFLNEFISISEEDLKYIDCELAKNAPLEKIWIVRFPLSINDGKEAIFQLKRYGIKPTLAKIFATSFGRYNPRYDLWYWFPPKDLELLGSLLNENGKEVFFFYSRKEDSIFYQKGLGQDNINPNKPSAAFRLNLSGIENVTHWQGELLVIQKEGFVRQLGANGSTQLVALNKDWFAREPLKWERFAQFSNEKDPIALFGLKDTNGERILPAWYFNEMVVVAPSFSLESELQIIDFDHDKQYGVIFDSKSKKLYRINAIGEMKFNNIFDSQGVLRFPNKLPKHVDLYPELTFKSVQKIAGGLMLLTEENAIIYHPTSSHEQLGLSLIIKGTPEDDVVIPAALGDVSVLILNGGEGSDTYQFKKVDWQRYQTIIIDNYSVDRIVDLLILPIKNQLKEIFINRQGDDLVITDSINNTSLYIRGIYGLQAHSYRHLQLRIDGTDQHIDVSLLAEQALASHGLMSLSMHFRSYFNINDKIALLGELLNRIDFTQEDFEIQTASKEQDKPHFAMLSTTSQY</sequence>
<dbReference type="RefSeq" id="WP_164455201.1">
    <property type="nucleotide sequence ID" value="NZ_ABDWLN020000013.1"/>
</dbReference>
<evidence type="ECO:0000259" key="1">
    <source>
        <dbReference type="Pfam" id="PF12920"/>
    </source>
</evidence>
<dbReference type="CDD" id="cd20495">
    <property type="entry name" value="C58_PaToxP-like"/>
    <property type="match status" value="1"/>
</dbReference>
<accession>A0A9N8D3E3</accession>
<organism evidence="2 3">
    <name type="scientific">Providencia rettgeri</name>
    <dbReference type="NCBI Taxonomy" id="587"/>
    <lineage>
        <taxon>Bacteria</taxon>
        <taxon>Pseudomonadati</taxon>
        <taxon>Pseudomonadota</taxon>
        <taxon>Gammaproteobacteria</taxon>
        <taxon>Enterobacterales</taxon>
        <taxon>Morganellaceae</taxon>
        <taxon>Providencia</taxon>
    </lineage>
</organism>
<evidence type="ECO:0000313" key="2">
    <source>
        <dbReference type="EMBL" id="CAB5690764.1"/>
    </source>
</evidence>
<reference evidence="2" key="1">
    <citation type="submission" date="2020-05" db="EMBL/GenBank/DDBJ databases">
        <authorList>
            <person name="Delgado-Blas J."/>
        </authorList>
    </citation>
    <scope>NUCLEOTIDE SEQUENCE</scope>
    <source>
        <strain evidence="2">BB1453</strain>
    </source>
</reference>
<gene>
    <name evidence="2" type="primary">toxB_2</name>
    <name evidence="2" type="ORF">GHA_01895</name>
</gene>
<dbReference type="InterPro" id="IPR040871">
    <property type="entry name" value="HopA1"/>
</dbReference>
<name>A0A9N8D3E3_PRORE</name>